<dbReference type="AlphaFoldDB" id="A0A7T8GT10"/>
<dbReference type="Proteomes" id="UP000595437">
    <property type="component" value="Chromosome 16"/>
</dbReference>
<accession>A0A7T8GT10</accession>
<feature type="non-terminal residue" evidence="1">
    <location>
        <position position="1"/>
    </location>
</feature>
<gene>
    <name evidence="1" type="ORF">FKW44_022206</name>
</gene>
<dbReference type="EMBL" id="CP045905">
    <property type="protein sequence ID" value="QQP36951.1"/>
    <property type="molecule type" value="Genomic_DNA"/>
</dbReference>
<protein>
    <submittedName>
        <fullName evidence="1">Uncharacterized protein</fullName>
    </submittedName>
</protein>
<proteinExistence type="predicted"/>
<reference evidence="2" key="1">
    <citation type="submission" date="2021-01" db="EMBL/GenBank/DDBJ databases">
        <title>Caligus Genome Assembly.</title>
        <authorList>
            <person name="Gallardo-Escarate C."/>
        </authorList>
    </citation>
    <scope>NUCLEOTIDE SEQUENCE [LARGE SCALE GENOMIC DNA]</scope>
</reference>
<organism evidence="1 2">
    <name type="scientific">Caligus rogercresseyi</name>
    <name type="common">Sea louse</name>
    <dbReference type="NCBI Taxonomy" id="217165"/>
    <lineage>
        <taxon>Eukaryota</taxon>
        <taxon>Metazoa</taxon>
        <taxon>Ecdysozoa</taxon>
        <taxon>Arthropoda</taxon>
        <taxon>Crustacea</taxon>
        <taxon>Multicrustacea</taxon>
        <taxon>Hexanauplia</taxon>
        <taxon>Copepoda</taxon>
        <taxon>Siphonostomatoida</taxon>
        <taxon>Caligidae</taxon>
        <taxon>Caligus</taxon>
    </lineage>
</organism>
<keyword evidence="2" id="KW-1185">Reference proteome</keyword>
<evidence type="ECO:0000313" key="1">
    <source>
        <dbReference type="EMBL" id="QQP36951.1"/>
    </source>
</evidence>
<name>A0A7T8GT10_CALRO</name>
<sequence>RSRSKSLLGEDTIVISTMRVNDSTGSPSLLRHKLVNCQGFSEFSPSSNYLME</sequence>
<evidence type="ECO:0000313" key="2">
    <source>
        <dbReference type="Proteomes" id="UP000595437"/>
    </source>
</evidence>